<protein>
    <submittedName>
        <fullName evidence="1">Transcription factor VOZ1</fullName>
    </submittedName>
</protein>
<dbReference type="ExpressionAtlas" id="A0A1D6KAQ7">
    <property type="expression patterns" value="baseline and differential"/>
</dbReference>
<dbReference type="EMBL" id="CM007647">
    <property type="protein sequence ID" value="ONM00503.1"/>
    <property type="molecule type" value="Genomic_DNA"/>
</dbReference>
<accession>A0A1D6KAQ7</accession>
<dbReference type="AlphaFoldDB" id="A0A1D6KAQ7"/>
<dbReference type="PANTHER" id="PTHR33873">
    <property type="entry name" value="TRANSCRIPTION FACTOR VOZ1"/>
    <property type="match status" value="1"/>
</dbReference>
<gene>
    <name evidence="1" type="ORF">ZEAMMB73_Zm00001d030168</name>
</gene>
<name>A0A1D6KAQ7_MAIZE</name>
<proteinExistence type="predicted"/>
<reference evidence="1" key="1">
    <citation type="submission" date="2015-12" db="EMBL/GenBank/DDBJ databases">
        <title>Update maize B73 reference genome by single molecule sequencing technologies.</title>
        <authorList>
            <consortium name="Maize Genome Sequencing Project"/>
            <person name="Ware D."/>
        </authorList>
    </citation>
    <scope>NUCLEOTIDE SEQUENCE [LARGE SCALE GENOMIC DNA]</scope>
    <source>
        <tissue evidence="1">Seedling</tissue>
    </source>
</reference>
<dbReference type="GO" id="GO:0048578">
    <property type="term" value="P:positive regulation of long-day photoperiodism, flowering"/>
    <property type="evidence" value="ECO:0007669"/>
    <property type="project" value="InterPro"/>
</dbReference>
<organism evidence="1">
    <name type="scientific">Zea mays</name>
    <name type="common">Maize</name>
    <dbReference type="NCBI Taxonomy" id="4577"/>
    <lineage>
        <taxon>Eukaryota</taxon>
        <taxon>Viridiplantae</taxon>
        <taxon>Streptophyta</taxon>
        <taxon>Embryophyta</taxon>
        <taxon>Tracheophyta</taxon>
        <taxon>Spermatophyta</taxon>
        <taxon>Magnoliopsida</taxon>
        <taxon>Liliopsida</taxon>
        <taxon>Poales</taxon>
        <taxon>Poaceae</taxon>
        <taxon>PACMAD clade</taxon>
        <taxon>Panicoideae</taxon>
        <taxon>Andropogonodae</taxon>
        <taxon>Andropogoneae</taxon>
        <taxon>Tripsacinae</taxon>
        <taxon>Zea</taxon>
    </lineage>
</organism>
<sequence length="126" mass="13913">MGEEINPSDALALYRLEYKPYSSKRSAKSKLSISPLNEIQQQMDRLTADSPMESKQTARSKPKANQKGTNANIHLHVNAHNQVNAPNAYQATPQVNQMTLMNGSVVYGPHLPHSKDIIYGPHAPHG</sequence>
<dbReference type="InterPro" id="IPR039277">
    <property type="entry name" value="VOZ1/VOZ2"/>
</dbReference>
<dbReference type="PANTHER" id="PTHR33873:SF3">
    <property type="entry name" value="OS05G0515700 PROTEIN"/>
    <property type="match status" value="1"/>
</dbReference>
<dbReference type="GO" id="GO:0006355">
    <property type="term" value="P:regulation of DNA-templated transcription"/>
    <property type="evidence" value="ECO:0007669"/>
    <property type="project" value="InterPro"/>
</dbReference>
<dbReference type="STRING" id="4577.A0A1D6KAQ7"/>
<dbReference type="InParanoid" id="A0A1D6KAQ7"/>
<evidence type="ECO:0000313" key="1">
    <source>
        <dbReference type="EMBL" id="ONM00503.1"/>
    </source>
</evidence>